<organism evidence="1 2">
    <name type="scientific">Opisthorchis viverrini</name>
    <name type="common">Southeast Asian liver fluke</name>
    <dbReference type="NCBI Taxonomy" id="6198"/>
    <lineage>
        <taxon>Eukaryota</taxon>
        <taxon>Metazoa</taxon>
        <taxon>Spiralia</taxon>
        <taxon>Lophotrochozoa</taxon>
        <taxon>Platyhelminthes</taxon>
        <taxon>Trematoda</taxon>
        <taxon>Digenea</taxon>
        <taxon>Opisthorchiida</taxon>
        <taxon>Opisthorchiata</taxon>
        <taxon>Opisthorchiidae</taxon>
        <taxon>Opisthorchis</taxon>
    </lineage>
</organism>
<dbReference type="Proteomes" id="UP000054324">
    <property type="component" value="Unassembled WGS sequence"/>
</dbReference>
<keyword evidence="2" id="KW-1185">Reference proteome</keyword>
<dbReference type="KEGG" id="ovi:T265_12017"/>
<sequence length="196" mass="22323">MIATHQERDAKMNFVIWLLKNVLPAETWESSRKAFAILLIIWLTLSLISRMDTQVLHSAHWSFDSHFLRITKSASTCHLEETQRIVQNDRKTSREGCRKKMCYLAPETCSILTPPHTECSLPSMNRNKCRQHDSMSNVRRTMQCAACKAGSLDVDVRQLAYSLKPFACSSRHYNEGAMHTANKKATKPTAESRGPV</sequence>
<evidence type="ECO:0000313" key="2">
    <source>
        <dbReference type="Proteomes" id="UP000054324"/>
    </source>
</evidence>
<dbReference type="CTD" id="20326185"/>
<evidence type="ECO:0000313" key="1">
    <source>
        <dbReference type="EMBL" id="KER19084.1"/>
    </source>
</evidence>
<name>A0A074ZV67_OPIVI</name>
<dbReference type="RefSeq" id="XP_009177169.1">
    <property type="nucleotide sequence ID" value="XM_009178905.1"/>
</dbReference>
<accession>A0A074ZV67</accession>
<proteinExistence type="predicted"/>
<gene>
    <name evidence="1" type="ORF">T265_12017</name>
</gene>
<protein>
    <submittedName>
        <fullName evidence="1">Uncharacterized protein</fullName>
    </submittedName>
</protein>
<dbReference type="EMBL" id="KL597342">
    <property type="protein sequence ID" value="KER19084.1"/>
    <property type="molecule type" value="Genomic_DNA"/>
</dbReference>
<dbReference type="GeneID" id="20326185"/>
<reference evidence="1 2" key="1">
    <citation type="submission" date="2013-11" db="EMBL/GenBank/DDBJ databases">
        <title>Opisthorchis viverrini - life in the bile duct.</title>
        <authorList>
            <person name="Young N.D."/>
            <person name="Nagarajan N."/>
            <person name="Lin S.J."/>
            <person name="Korhonen P.K."/>
            <person name="Jex A.R."/>
            <person name="Hall R.S."/>
            <person name="Safavi-Hemami H."/>
            <person name="Kaewkong W."/>
            <person name="Bertrand D."/>
            <person name="Gao S."/>
            <person name="Seet Q."/>
            <person name="Wongkham S."/>
            <person name="Teh B.T."/>
            <person name="Wongkham C."/>
            <person name="Intapan P.M."/>
            <person name="Maleewong W."/>
            <person name="Yang X."/>
            <person name="Hu M."/>
            <person name="Wang Z."/>
            <person name="Hofmann A."/>
            <person name="Sternberg P.W."/>
            <person name="Tan P."/>
            <person name="Wang J."/>
            <person name="Gasser R.B."/>
        </authorList>
    </citation>
    <scope>NUCLEOTIDE SEQUENCE [LARGE SCALE GENOMIC DNA]</scope>
</reference>
<dbReference type="AlphaFoldDB" id="A0A074ZV67"/>